<evidence type="ECO:0000313" key="2">
    <source>
        <dbReference type="Proteomes" id="UP000652995"/>
    </source>
</evidence>
<accession>A0ABQ1HRY4</accession>
<dbReference type="Proteomes" id="UP000652995">
    <property type="component" value="Unassembled WGS sequence"/>
</dbReference>
<comment type="caution">
    <text evidence="1">The sequence shown here is derived from an EMBL/GenBank/DDBJ whole genome shotgun (WGS) entry which is preliminary data.</text>
</comment>
<evidence type="ECO:0008006" key="3">
    <source>
        <dbReference type="Google" id="ProtNLM"/>
    </source>
</evidence>
<evidence type="ECO:0000313" key="1">
    <source>
        <dbReference type="EMBL" id="GGA86210.1"/>
    </source>
</evidence>
<reference evidence="2" key="1">
    <citation type="journal article" date="2019" name="Int. J. Syst. Evol. Microbiol.">
        <title>The Global Catalogue of Microorganisms (GCM) 10K type strain sequencing project: providing services to taxonomists for standard genome sequencing and annotation.</title>
        <authorList>
            <consortium name="The Broad Institute Genomics Platform"/>
            <consortium name="The Broad Institute Genome Sequencing Center for Infectious Disease"/>
            <person name="Wu L."/>
            <person name="Ma J."/>
        </authorList>
    </citation>
    <scope>NUCLEOTIDE SEQUENCE [LARGE SCALE GENOMIC DNA]</scope>
    <source>
        <strain evidence="2">CCM 4175</strain>
    </source>
</reference>
<gene>
    <name evidence="1" type="ORF">GCM10007183_07980</name>
</gene>
<sequence>MCEVLLDNIRIMLSDDAEGLLIFKGNNISLYLTFENVEQTKKAYNHLPLKFLPTVISADFSSFVVTMTIKSLMRPPRI</sequence>
<protein>
    <recommendedName>
        <fullName evidence="3">LSM domain-containing protein</fullName>
    </recommendedName>
</protein>
<proteinExistence type="predicted"/>
<name>A0ABQ1HRY4_9STAP</name>
<dbReference type="EMBL" id="BMCB01000004">
    <property type="protein sequence ID" value="GGA86210.1"/>
    <property type="molecule type" value="Genomic_DNA"/>
</dbReference>
<organism evidence="1 2">
    <name type="scientific">Staphylococcus muscae</name>
    <dbReference type="NCBI Taxonomy" id="1294"/>
    <lineage>
        <taxon>Bacteria</taxon>
        <taxon>Bacillati</taxon>
        <taxon>Bacillota</taxon>
        <taxon>Bacilli</taxon>
        <taxon>Bacillales</taxon>
        <taxon>Staphylococcaceae</taxon>
        <taxon>Staphylococcus</taxon>
    </lineage>
</organism>
<keyword evidence="2" id="KW-1185">Reference proteome</keyword>